<dbReference type="InterPro" id="IPR048279">
    <property type="entry name" value="MdtK-like"/>
</dbReference>
<evidence type="ECO:0000256" key="6">
    <source>
        <dbReference type="ARBA" id="ARBA00023136"/>
    </source>
</evidence>
<evidence type="ECO:0000256" key="7">
    <source>
        <dbReference type="SAM" id="Phobius"/>
    </source>
</evidence>
<keyword evidence="5 7" id="KW-1133">Transmembrane helix</keyword>
<protein>
    <submittedName>
        <fullName evidence="8">FMN/FAD exporter YeeO</fullName>
    </submittedName>
</protein>
<dbReference type="PANTHER" id="PTHR42925">
    <property type="entry name" value="MULTIDRUG AND TOXIN EFFLUX PROTEIN MATE FAMILY"/>
    <property type="match status" value="1"/>
</dbReference>
<feature type="transmembrane region" description="Helical" evidence="7">
    <location>
        <begin position="348"/>
        <end position="372"/>
    </location>
</feature>
<dbReference type="CDD" id="cd13134">
    <property type="entry name" value="MATE_like_8"/>
    <property type="match status" value="1"/>
</dbReference>
<feature type="transmembrane region" description="Helical" evidence="7">
    <location>
        <begin position="9"/>
        <end position="28"/>
    </location>
</feature>
<evidence type="ECO:0000256" key="2">
    <source>
        <dbReference type="ARBA" id="ARBA00022448"/>
    </source>
</evidence>
<comment type="subcellular location">
    <subcellularLocation>
        <location evidence="1">Cell membrane</location>
        <topology evidence="1">Multi-pass membrane protein</topology>
    </subcellularLocation>
</comment>
<dbReference type="Pfam" id="PF01554">
    <property type="entry name" value="MatE"/>
    <property type="match status" value="2"/>
</dbReference>
<dbReference type="EMBL" id="CAKMMG010000011">
    <property type="protein sequence ID" value="CAH1221789.1"/>
    <property type="molecule type" value="Genomic_DNA"/>
</dbReference>
<keyword evidence="6 7" id="KW-0472">Membrane</keyword>
<dbReference type="PIRSF" id="PIRSF006603">
    <property type="entry name" value="DinF"/>
    <property type="match status" value="1"/>
</dbReference>
<feature type="transmembrane region" description="Helical" evidence="7">
    <location>
        <begin position="94"/>
        <end position="118"/>
    </location>
</feature>
<feature type="transmembrane region" description="Helical" evidence="7">
    <location>
        <begin position="321"/>
        <end position="342"/>
    </location>
</feature>
<comment type="caution">
    <text evidence="8">The sequence shown here is derived from an EMBL/GenBank/DDBJ whole genome shotgun (WGS) entry which is preliminary data.</text>
</comment>
<evidence type="ECO:0000256" key="4">
    <source>
        <dbReference type="ARBA" id="ARBA00022692"/>
    </source>
</evidence>
<keyword evidence="3" id="KW-1003">Cell membrane</keyword>
<sequence>MKEKELKALSLSVLTWPILIEMLLQFIMGTIDTLMVSKIGDNAVSAVGVSNQVFQTILTLFAAINAGATILTARAWGSNSREHAQKVVLFGLKVNLIIGVALSLLFFFGSSTLLGIMGAPSGVRSYANDYLTIIGSCTLITVLQTFISATIRSIGNTKGPMQIAIGMNVLHLFLNYILIFGELGFPAMGIHGAAISTCISRGLAMAASIILLLRGFPKLSLHMVWSGKAEGLWKEIMRIGLPVSVTAVSWGYSQIVLISVLSAMGEQSLAAYTYLSTVQQLPWLIASSIGTALQIRVAQFYGAGLIKDMFKSLNAALKPGLILVFVVSLGLLLSSSVLMSWFTQDTKIIHLAYPAFVLCVIWQPVRVIGFCASGALNAIGDAKIVAILSIIGMWVFTAGGSYVLGILLGYGLVGVFIAMLCDELLRSGYYLFRWKVRSRREAAAN</sequence>
<evidence type="ECO:0000313" key="8">
    <source>
        <dbReference type="EMBL" id="CAH1221789.1"/>
    </source>
</evidence>
<dbReference type="NCBIfam" id="TIGR00797">
    <property type="entry name" value="matE"/>
    <property type="match status" value="1"/>
</dbReference>
<dbReference type="PANTHER" id="PTHR42925:SF2">
    <property type="entry name" value="NA+ DRIVEN MULTIDRUG EFFLUX PUMP"/>
    <property type="match status" value="1"/>
</dbReference>
<dbReference type="Proteomes" id="UP000838324">
    <property type="component" value="Unassembled WGS sequence"/>
</dbReference>
<evidence type="ECO:0000313" key="9">
    <source>
        <dbReference type="Proteomes" id="UP000838324"/>
    </source>
</evidence>
<organism evidence="8 9">
    <name type="scientific">Paenibacillus auburnensis</name>
    <dbReference type="NCBI Taxonomy" id="2905649"/>
    <lineage>
        <taxon>Bacteria</taxon>
        <taxon>Bacillati</taxon>
        <taxon>Bacillota</taxon>
        <taxon>Bacilli</taxon>
        <taxon>Bacillales</taxon>
        <taxon>Paenibacillaceae</taxon>
        <taxon>Paenibacillus</taxon>
    </lineage>
</organism>
<name>A0ABM9CTF9_9BACL</name>
<reference evidence="8" key="1">
    <citation type="submission" date="2022-01" db="EMBL/GenBank/DDBJ databases">
        <authorList>
            <person name="Criscuolo A."/>
        </authorList>
    </citation>
    <scope>NUCLEOTIDE SEQUENCE</scope>
    <source>
        <strain evidence="8">CIP111892</strain>
    </source>
</reference>
<feature type="transmembrane region" description="Helical" evidence="7">
    <location>
        <begin position="193"/>
        <end position="216"/>
    </location>
</feature>
<feature type="transmembrane region" description="Helical" evidence="7">
    <location>
        <begin position="236"/>
        <end position="261"/>
    </location>
</feature>
<feature type="transmembrane region" description="Helical" evidence="7">
    <location>
        <begin position="281"/>
        <end position="301"/>
    </location>
</feature>
<keyword evidence="4 7" id="KW-0812">Transmembrane</keyword>
<keyword evidence="2" id="KW-0813">Transport</keyword>
<dbReference type="RefSeq" id="WP_236336910.1">
    <property type="nucleotide sequence ID" value="NZ_CAKMMG010000011.1"/>
</dbReference>
<feature type="transmembrane region" description="Helical" evidence="7">
    <location>
        <begin position="130"/>
        <end position="151"/>
    </location>
</feature>
<keyword evidence="9" id="KW-1185">Reference proteome</keyword>
<accession>A0ABM9CTF9</accession>
<proteinExistence type="predicted"/>
<feature type="transmembrane region" description="Helical" evidence="7">
    <location>
        <begin position="53"/>
        <end position="73"/>
    </location>
</feature>
<feature type="transmembrane region" description="Helical" evidence="7">
    <location>
        <begin position="410"/>
        <end position="432"/>
    </location>
</feature>
<feature type="transmembrane region" description="Helical" evidence="7">
    <location>
        <begin position="384"/>
        <end position="404"/>
    </location>
</feature>
<evidence type="ECO:0000256" key="3">
    <source>
        <dbReference type="ARBA" id="ARBA00022475"/>
    </source>
</evidence>
<gene>
    <name evidence="8" type="primary">yeeO_3</name>
    <name evidence="8" type="ORF">PAECIP111892_05045</name>
</gene>
<dbReference type="InterPro" id="IPR047135">
    <property type="entry name" value="YsiQ"/>
</dbReference>
<evidence type="ECO:0000256" key="1">
    <source>
        <dbReference type="ARBA" id="ARBA00004651"/>
    </source>
</evidence>
<dbReference type="InterPro" id="IPR002528">
    <property type="entry name" value="MATE_fam"/>
</dbReference>
<evidence type="ECO:0000256" key="5">
    <source>
        <dbReference type="ARBA" id="ARBA00022989"/>
    </source>
</evidence>